<evidence type="ECO:0000313" key="2">
    <source>
        <dbReference type="EMBL" id="KAG5460273.1"/>
    </source>
</evidence>
<dbReference type="InterPro" id="IPR002109">
    <property type="entry name" value="Glutaredoxin"/>
</dbReference>
<dbReference type="Proteomes" id="UP000673691">
    <property type="component" value="Unassembled WGS sequence"/>
</dbReference>
<dbReference type="InterPro" id="IPR036249">
    <property type="entry name" value="Thioredoxin-like_sf"/>
</dbReference>
<feature type="domain" description="Glutaredoxin" evidence="1">
    <location>
        <begin position="48"/>
        <end position="110"/>
    </location>
</feature>
<dbReference type="GO" id="GO:0005737">
    <property type="term" value="C:cytoplasm"/>
    <property type="evidence" value="ECO:0007669"/>
    <property type="project" value="TreeGrafter"/>
</dbReference>
<dbReference type="PRINTS" id="PR00160">
    <property type="entry name" value="GLUTAREDOXIN"/>
</dbReference>
<accession>A0A8H7ZV97</accession>
<dbReference type="PANTHER" id="PTHR45694:SF18">
    <property type="entry name" value="GLUTAREDOXIN-1-RELATED"/>
    <property type="match status" value="1"/>
</dbReference>
<dbReference type="SUPFAM" id="SSF52833">
    <property type="entry name" value="Thioredoxin-like"/>
    <property type="match status" value="1"/>
</dbReference>
<protein>
    <submittedName>
        <fullName evidence="2">Thioredoxin-like protein</fullName>
    </submittedName>
</protein>
<dbReference type="InterPro" id="IPR011899">
    <property type="entry name" value="Glutaredoxin_euk/vir"/>
</dbReference>
<dbReference type="PANTHER" id="PTHR45694">
    <property type="entry name" value="GLUTAREDOXIN 2"/>
    <property type="match status" value="1"/>
</dbReference>
<gene>
    <name evidence="2" type="ORF">BJ554DRAFT_7696</name>
</gene>
<keyword evidence="3" id="KW-1185">Reference proteome</keyword>
<organism evidence="2 3">
    <name type="scientific">Olpidium bornovanus</name>
    <dbReference type="NCBI Taxonomy" id="278681"/>
    <lineage>
        <taxon>Eukaryota</taxon>
        <taxon>Fungi</taxon>
        <taxon>Fungi incertae sedis</taxon>
        <taxon>Olpidiomycota</taxon>
        <taxon>Olpidiomycotina</taxon>
        <taxon>Olpidiomycetes</taxon>
        <taxon>Olpidiales</taxon>
        <taxon>Olpidiaceae</taxon>
        <taxon>Olpidium</taxon>
    </lineage>
</organism>
<dbReference type="PROSITE" id="PS51354">
    <property type="entry name" value="GLUTAREDOXIN_2"/>
    <property type="match status" value="1"/>
</dbReference>
<dbReference type="OrthoDB" id="418495at2759"/>
<dbReference type="AlphaFoldDB" id="A0A8H7ZV97"/>
<dbReference type="EMBL" id="JAEFCI010005466">
    <property type="protein sequence ID" value="KAG5460273.1"/>
    <property type="molecule type" value="Genomic_DNA"/>
</dbReference>
<dbReference type="Pfam" id="PF00462">
    <property type="entry name" value="Glutaredoxin"/>
    <property type="match status" value="1"/>
</dbReference>
<dbReference type="InterPro" id="IPR014025">
    <property type="entry name" value="Glutaredoxin_subgr"/>
</dbReference>
<dbReference type="GO" id="GO:0034599">
    <property type="term" value="P:cellular response to oxidative stress"/>
    <property type="evidence" value="ECO:0007669"/>
    <property type="project" value="TreeGrafter"/>
</dbReference>
<dbReference type="NCBIfam" id="TIGR02180">
    <property type="entry name" value="GRX_euk"/>
    <property type="match status" value="1"/>
</dbReference>
<name>A0A8H7ZV97_9FUNG</name>
<dbReference type="Gene3D" id="3.40.30.10">
    <property type="entry name" value="Glutaredoxin"/>
    <property type="match status" value="1"/>
</dbReference>
<dbReference type="CDD" id="cd03419">
    <property type="entry name" value="GRX_GRXh_1_2_like"/>
    <property type="match status" value="1"/>
</dbReference>
<reference evidence="2 3" key="1">
    <citation type="journal article" name="Sci. Rep.">
        <title>Genome-scale phylogenetic analyses confirm Olpidium as the closest living zoosporic fungus to the non-flagellated, terrestrial fungi.</title>
        <authorList>
            <person name="Chang Y."/>
            <person name="Rochon D."/>
            <person name="Sekimoto S."/>
            <person name="Wang Y."/>
            <person name="Chovatia M."/>
            <person name="Sandor L."/>
            <person name="Salamov A."/>
            <person name="Grigoriev I.V."/>
            <person name="Stajich J.E."/>
            <person name="Spatafora J.W."/>
        </authorList>
    </citation>
    <scope>NUCLEOTIDE SEQUENCE [LARGE SCALE GENOMIC DNA]</scope>
    <source>
        <strain evidence="2">S191</strain>
    </source>
</reference>
<dbReference type="GO" id="GO:0015038">
    <property type="term" value="F:glutathione disulfide oxidoreductase activity"/>
    <property type="evidence" value="ECO:0007669"/>
    <property type="project" value="TreeGrafter"/>
</dbReference>
<evidence type="ECO:0000313" key="3">
    <source>
        <dbReference type="Proteomes" id="UP000673691"/>
    </source>
</evidence>
<proteinExistence type="predicted"/>
<comment type="caution">
    <text evidence="2">The sequence shown here is derived from an EMBL/GenBank/DDBJ whole genome shotgun (WGS) entry which is preliminary data.</text>
</comment>
<evidence type="ECO:0000259" key="1">
    <source>
        <dbReference type="Pfam" id="PF00462"/>
    </source>
</evidence>
<sequence length="132" mass="14381">MGGEQVCKDGVCYVDFSKKKEKPDDAPAGGGKFDAAEHVRGLLDRHRVLVFSKTDCPYCEESKGIFRAKGVAYETVELDTVENGKPIHDYLKGFTSQNTVPNIFIGKKHVGGCSDLKALDASGKLNQMLKDA</sequence>